<feature type="domain" description="Glycosyltransferase subfamily 4-like N-terminal" evidence="2">
    <location>
        <begin position="21"/>
        <end position="175"/>
    </location>
</feature>
<dbReference type="EMBL" id="JBHRSK010000004">
    <property type="protein sequence ID" value="MFC2968278.1"/>
    <property type="molecule type" value="Genomic_DNA"/>
</dbReference>
<keyword evidence="1" id="KW-0808">Transferase</keyword>
<protein>
    <submittedName>
        <fullName evidence="3">Glycosyltransferase family 4 protein</fullName>
    </submittedName>
</protein>
<comment type="caution">
    <text evidence="3">The sequence shown here is derived from an EMBL/GenBank/DDBJ whole genome shotgun (WGS) entry which is preliminary data.</text>
</comment>
<gene>
    <name evidence="3" type="ORF">ACFOES_09245</name>
</gene>
<name>A0ABV7AGQ3_9RHOB</name>
<dbReference type="PANTHER" id="PTHR46401:SF2">
    <property type="entry name" value="GLYCOSYLTRANSFERASE WBBK-RELATED"/>
    <property type="match status" value="1"/>
</dbReference>
<dbReference type="CDD" id="cd03809">
    <property type="entry name" value="GT4_MtfB-like"/>
    <property type="match status" value="1"/>
</dbReference>
<dbReference type="Proteomes" id="UP001595443">
    <property type="component" value="Unassembled WGS sequence"/>
</dbReference>
<proteinExistence type="predicted"/>
<evidence type="ECO:0000313" key="3">
    <source>
        <dbReference type="EMBL" id="MFC2968278.1"/>
    </source>
</evidence>
<organism evidence="3 4">
    <name type="scientific">Acidimangrovimonas pyrenivorans</name>
    <dbReference type="NCBI Taxonomy" id="2030798"/>
    <lineage>
        <taxon>Bacteria</taxon>
        <taxon>Pseudomonadati</taxon>
        <taxon>Pseudomonadota</taxon>
        <taxon>Alphaproteobacteria</taxon>
        <taxon>Rhodobacterales</taxon>
        <taxon>Paracoccaceae</taxon>
        <taxon>Acidimangrovimonas</taxon>
    </lineage>
</organism>
<dbReference type="Pfam" id="PF13692">
    <property type="entry name" value="Glyco_trans_1_4"/>
    <property type="match status" value="1"/>
</dbReference>
<dbReference type="RefSeq" id="WP_377832947.1">
    <property type="nucleotide sequence ID" value="NZ_JBHRSK010000004.1"/>
</dbReference>
<dbReference type="InterPro" id="IPR028098">
    <property type="entry name" value="Glyco_trans_4-like_N"/>
</dbReference>
<reference evidence="4" key="1">
    <citation type="journal article" date="2019" name="Int. J. Syst. Evol. Microbiol.">
        <title>The Global Catalogue of Microorganisms (GCM) 10K type strain sequencing project: providing services to taxonomists for standard genome sequencing and annotation.</title>
        <authorList>
            <consortium name="The Broad Institute Genomics Platform"/>
            <consortium name="The Broad Institute Genome Sequencing Center for Infectious Disease"/>
            <person name="Wu L."/>
            <person name="Ma J."/>
        </authorList>
    </citation>
    <scope>NUCLEOTIDE SEQUENCE [LARGE SCALE GENOMIC DNA]</scope>
    <source>
        <strain evidence="4">KCTC 62192</strain>
    </source>
</reference>
<dbReference type="Gene3D" id="3.40.50.2000">
    <property type="entry name" value="Glycogen Phosphorylase B"/>
    <property type="match status" value="2"/>
</dbReference>
<evidence type="ECO:0000259" key="2">
    <source>
        <dbReference type="Pfam" id="PF13439"/>
    </source>
</evidence>
<dbReference type="Pfam" id="PF13439">
    <property type="entry name" value="Glyco_transf_4"/>
    <property type="match status" value="1"/>
</dbReference>
<dbReference type="PANTHER" id="PTHR46401">
    <property type="entry name" value="GLYCOSYLTRANSFERASE WBBK-RELATED"/>
    <property type="match status" value="1"/>
</dbReference>
<accession>A0ABV7AGQ3</accession>
<evidence type="ECO:0000256" key="1">
    <source>
        <dbReference type="ARBA" id="ARBA00022679"/>
    </source>
</evidence>
<sequence>MSAAPLHVLVNGINDNARPRGPDRYLMELLPRLLAADPGLEVTLAHAPWQRGLSETAFGPRVRLECLDPPRAPSRRLLWQATGFVDYANRLGADLTFLPNLIWAPRLRGPSVLVAHDMLHFRAPEKFGHLKAAALRRVIRRAVARSDRVIAVSAFTAADVVRFGGADPGRVVTITEGGPGRERRAGAMPDRTFLFVGKLERTKGIVDLIHAFRDSALLARQNYRLLIVGPEGNATRDVEAALRGADARIELRGFVSEEELRDAFLRCRGFVFPSVAEGFGLVVLEAMARGAPVIAARATSLPEVVGEAGLLVPPGDRVALREALEALAGDDALFARLQRAGYDRLARYSWDSAGARTAALFRETVG</sequence>
<evidence type="ECO:0000313" key="4">
    <source>
        <dbReference type="Proteomes" id="UP001595443"/>
    </source>
</evidence>
<keyword evidence="4" id="KW-1185">Reference proteome</keyword>
<dbReference type="SUPFAM" id="SSF53756">
    <property type="entry name" value="UDP-Glycosyltransferase/glycogen phosphorylase"/>
    <property type="match status" value="1"/>
</dbReference>